<accession>A0A521F971</accession>
<evidence type="ECO:0000313" key="3">
    <source>
        <dbReference type="Proteomes" id="UP000319014"/>
    </source>
</evidence>
<feature type="compositionally biased region" description="Polar residues" evidence="1">
    <location>
        <begin position="93"/>
        <end position="102"/>
    </location>
</feature>
<dbReference type="AlphaFoldDB" id="A0A521F971"/>
<dbReference type="Proteomes" id="UP000319014">
    <property type="component" value="Unassembled WGS sequence"/>
</dbReference>
<dbReference type="RefSeq" id="WP_142664316.1">
    <property type="nucleotide sequence ID" value="NZ_FXTK01000018.1"/>
</dbReference>
<name>A0A521F971_9RHOB</name>
<protein>
    <submittedName>
        <fullName evidence="2">Uncharacterized protein</fullName>
    </submittedName>
</protein>
<evidence type="ECO:0000313" key="2">
    <source>
        <dbReference type="EMBL" id="SMO92040.1"/>
    </source>
</evidence>
<organism evidence="2 3">
    <name type="scientific">Paracoccus laeviglucosivorans</name>
    <dbReference type="NCBI Taxonomy" id="1197861"/>
    <lineage>
        <taxon>Bacteria</taxon>
        <taxon>Pseudomonadati</taxon>
        <taxon>Pseudomonadota</taxon>
        <taxon>Alphaproteobacteria</taxon>
        <taxon>Rhodobacterales</taxon>
        <taxon>Paracoccaceae</taxon>
        <taxon>Paracoccus</taxon>
    </lineage>
</organism>
<proteinExistence type="predicted"/>
<gene>
    <name evidence="2" type="ORF">SAMN06265221_11878</name>
</gene>
<keyword evidence="3" id="KW-1185">Reference proteome</keyword>
<sequence>MNNLRKLKAAQQAIRAFEPERSASLLAEIDVTASGKLSLHDQSLALAILQNIAAHATAAAQGIAAAKAQLAELRSGSRSLGTYDRAGKRSDADLSTTLARKF</sequence>
<feature type="region of interest" description="Disordered" evidence="1">
    <location>
        <begin position="80"/>
        <end position="102"/>
    </location>
</feature>
<reference evidence="2 3" key="1">
    <citation type="submission" date="2017-05" db="EMBL/GenBank/DDBJ databases">
        <authorList>
            <person name="Varghese N."/>
            <person name="Submissions S."/>
        </authorList>
    </citation>
    <scope>NUCLEOTIDE SEQUENCE [LARGE SCALE GENOMIC DNA]</scope>
    <source>
        <strain evidence="2 3">DSM 100094</strain>
    </source>
</reference>
<dbReference type="EMBL" id="FXTK01000018">
    <property type="protein sequence ID" value="SMO92040.1"/>
    <property type="molecule type" value="Genomic_DNA"/>
</dbReference>
<evidence type="ECO:0000256" key="1">
    <source>
        <dbReference type="SAM" id="MobiDB-lite"/>
    </source>
</evidence>